<gene>
    <name evidence="3" type="ORF">OZSIB_2960</name>
</gene>
<name>A0A367ZS15_9BACT</name>
<proteinExistence type="predicted"/>
<evidence type="ECO:0000313" key="4">
    <source>
        <dbReference type="Proteomes" id="UP000252355"/>
    </source>
</evidence>
<dbReference type="Proteomes" id="UP000252355">
    <property type="component" value="Unassembled WGS sequence"/>
</dbReference>
<comment type="caution">
    <text evidence="3">The sequence shown here is derived from an EMBL/GenBank/DDBJ whole genome shotgun (WGS) entry which is preliminary data.</text>
</comment>
<organism evidence="3 4">
    <name type="scientific">Candidatus Ozemobacter sibiricus</name>
    <dbReference type="NCBI Taxonomy" id="2268124"/>
    <lineage>
        <taxon>Bacteria</taxon>
        <taxon>Candidatus Ozemobacteria</taxon>
        <taxon>Candidatus Ozemobacterales</taxon>
        <taxon>Candidatus Ozemobacteraceae</taxon>
        <taxon>Candidatus Ozemobacter</taxon>
    </lineage>
</organism>
<dbReference type="Gene3D" id="3.30.565.40">
    <property type="entry name" value="Fervidobacterium nodosum Rt17-B1 like"/>
    <property type="match status" value="1"/>
</dbReference>
<accession>A0A367ZS15</accession>
<dbReference type="InterPro" id="IPR037126">
    <property type="entry name" value="PdaC/RsiV-like_sf"/>
</dbReference>
<evidence type="ECO:0000259" key="2">
    <source>
        <dbReference type="Pfam" id="PF13739"/>
    </source>
</evidence>
<sequence length="282" mass="30898">MRKNLLWTLTLVTVVTLLTPALIVAAGAGVPAGPIPVTKTISAVMQHVQRTAPPPADRKEALSAEIDLTYPEFTSSKGPDPVVDKLNQLIRDRLFGMIEGEKPTSVDQLVETFFRDYAKALKEDPDQPGAWSLKFEATIRHADDDLLSLEMLQSAFTGGAHPTSMSDLLVLSPKTGARIDLPAVVPPDRMGELVKVGERHFRKVRELKDGETYEEAGFLFEGNKFALNDNFLIASSGLVFWFNPYEIAPYAMGPTELVLPWNELKGIVDPKGPAGKFLAQGK</sequence>
<feature type="domain" description="Deacetylase PdaC" evidence="2">
    <location>
        <begin position="63"/>
        <end position="163"/>
    </location>
</feature>
<feature type="domain" description="DUF3298" evidence="1">
    <location>
        <begin position="189"/>
        <end position="262"/>
    </location>
</feature>
<evidence type="ECO:0000313" key="3">
    <source>
        <dbReference type="EMBL" id="RCK80647.1"/>
    </source>
</evidence>
<dbReference type="Pfam" id="PF11738">
    <property type="entry name" value="DUF3298"/>
    <property type="match status" value="1"/>
</dbReference>
<protein>
    <recommendedName>
        <fullName evidence="5">DUF3298 domain-containing protein</fullName>
    </recommendedName>
</protein>
<dbReference type="InterPro" id="IPR021729">
    <property type="entry name" value="DUF3298"/>
</dbReference>
<dbReference type="AlphaFoldDB" id="A0A367ZS15"/>
<evidence type="ECO:0008006" key="5">
    <source>
        <dbReference type="Google" id="ProtNLM"/>
    </source>
</evidence>
<dbReference type="Gene3D" id="3.90.640.20">
    <property type="entry name" value="Heat-shock cognate protein, ATPase"/>
    <property type="match status" value="1"/>
</dbReference>
<evidence type="ECO:0000259" key="1">
    <source>
        <dbReference type="Pfam" id="PF11738"/>
    </source>
</evidence>
<reference evidence="3 4" key="1">
    <citation type="submission" date="2018-05" db="EMBL/GenBank/DDBJ databases">
        <title>A metagenomic window into the 2 km-deep terrestrial subsurface aquifer revealed taxonomically and functionally diverse microbial community comprising novel uncultured bacterial lineages.</title>
        <authorList>
            <person name="Kadnikov V.V."/>
            <person name="Mardanov A.V."/>
            <person name="Beletsky A.V."/>
            <person name="Banks D."/>
            <person name="Pimenov N.V."/>
            <person name="Frank Y.A."/>
            <person name="Karnachuk O.V."/>
            <person name="Ravin N.V."/>
        </authorList>
    </citation>
    <scope>NUCLEOTIDE SEQUENCE [LARGE SCALE GENOMIC DNA]</scope>
    <source>
        <strain evidence="3">BY5</strain>
    </source>
</reference>
<dbReference type="InterPro" id="IPR025303">
    <property type="entry name" value="PdaC"/>
</dbReference>
<dbReference type="Pfam" id="PF13739">
    <property type="entry name" value="PdaC"/>
    <property type="match status" value="1"/>
</dbReference>
<dbReference type="EMBL" id="QOQW01000005">
    <property type="protein sequence ID" value="RCK80647.1"/>
    <property type="molecule type" value="Genomic_DNA"/>
</dbReference>